<evidence type="ECO:0000313" key="2">
    <source>
        <dbReference type="EMBL" id="KAK4449617.1"/>
    </source>
</evidence>
<dbReference type="EMBL" id="MU865936">
    <property type="protein sequence ID" value="KAK4449617.1"/>
    <property type="molecule type" value="Genomic_DNA"/>
</dbReference>
<feature type="compositionally biased region" description="Basic and acidic residues" evidence="1">
    <location>
        <begin position="209"/>
        <end position="221"/>
    </location>
</feature>
<organism evidence="2 3">
    <name type="scientific">Podospora aff. communis PSN243</name>
    <dbReference type="NCBI Taxonomy" id="3040156"/>
    <lineage>
        <taxon>Eukaryota</taxon>
        <taxon>Fungi</taxon>
        <taxon>Dikarya</taxon>
        <taxon>Ascomycota</taxon>
        <taxon>Pezizomycotina</taxon>
        <taxon>Sordariomycetes</taxon>
        <taxon>Sordariomycetidae</taxon>
        <taxon>Sordariales</taxon>
        <taxon>Podosporaceae</taxon>
        <taxon>Podospora</taxon>
    </lineage>
</organism>
<feature type="compositionally biased region" description="Acidic residues" evidence="1">
    <location>
        <begin position="192"/>
        <end position="201"/>
    </location>
</feature>
<dbReference type="Proteomes" id="UP001321760">
    <property type="component" value="Unassembled WGS sequence"/>
</dbReference>
<evidence type="ECO:0000256" key="1">
    <source>
        <dbReference type="SAM" id="MobiDB-lite"/>
    </source>
</evidence>
<dbReference type="AlphaFoldDB" id="A0AAV9GQB4"/>
<comment type="caution">
    <text evidence="2">The sequence shown here is derived from an EMBL/GenBank/DDBJ whole genome shotgun (WGS) entry which is preliminary data.</text>
</comment>
<gene>
    <name evidence="2" type="ORF">QBC34DRAFT_462863</name>
</gene>
<reference evidence="2" key="2">
    <citation type="submission" date="2023-05" db="EMBL/GenBank/DDBJ databases">
        <authorList>
            <consortium name="Lawrence Berkeley National Laboratory"/>
            <person name="Steindorff A."/>
            <person name="Hensen N."/>
            <person name="Bonometti L."/>
            <person name="Westerberg I."/>
            <person name="Brannstrom I.O."/>
            <person name="Guillou S."/>
            <person name="Cros-Aarteil S."/>
            <person name="Calhoun S."/>
            <person name="Haridas S."/>
            <person name="Kuo A."/>
            <person name="Mondo S."/>
            <person name="Pangilinan J."/>
            <person name="Riley R."/>
            <person name="Labutti K."/>
            <person name="Andreopoulos B."/>
            <person name="Lipzen A."/>
            <person name="Chen C."/>
            <person name="Yanf M."/>
            <person name="Daum C."/>
            <person name="Ng V."/>
            <person name="Clum A."/>
            <person name="Ohm R."/>
            <person name="Martin F."/>
            <person name="Silar P."/>
            <person name="Natvig D."/>
            <person name="Lalanne C."/>
            <person name="Gautier V."/>
            <person name="Ament-Velasquez S.L."/>
            <person name="Kruys A."/>
            <person name="Hutchinson M.I."/>
            <person name="Powell A.J."/>
            <person name="Barry K."/>
            <person name="Miller A.N."/>
            <person name="Grigoriev I.V."/>
            <person name="Debuchy R."/>
            <person name="Gladieux P."/>
            <person name="Thoren M.H."/>
            <person name="Johannesson H."/>
        </authorList>
    </citation>
    <scope>NUCLEOTIDE SEQUENCE</scope>
    <source>
        <strain evidence="2">PSN243</strain>
    </source>
</reference>
<keyword evidence="3" id="KW-1185">Reference proteome</keyword>
<feature type="region of interest" description="Disordered" evidence="1">
    <location>
        <begin position="176"/>
        <end position="221"/>
    </location>
</feature>
<name>A0AAV9GQB4_9PEZI</name>
<sequence>MAAFILVKNGYKSVMGQQKVIEQQQDNIRVLNEANSIIDIEQATGVAMKEEQDKLSESQSMLQALKSRLGGAVAAWRATEPGIGGRPWAETSAASFSEIDGGSLGYRMHCVEQNSSSSHDLRDPFIGNSSRWERQWDDRLTAPSADPLNLVIDPTQVMMEREAFAAARERARNERFMDQTQLASANDTPEAAQEEEEEERILDDTWWLSEERPAPTDTAAQRRLEQDRLEQRRLESATQAALLNRRSERPQPMLRAARPTYRSERPRAIHQTPVDDIHGIYPEPDLPFRYPKFAGTGQVCPDFEPGFWRKQLEGRGDIWAPKPAPSLGESYKREWDRVEECLSPKSQLPQWTRVPTASFAEAVRRERKREEATPYSPSDAWSKRPCLQYYM</sequence>
<evidence type="ECO:0000313" key="3">
    <source>
        <dbReference type="Proteomes" id="UP001321760"/>
    </source>
</evidence>
<reference evidence="2" key="1">
    <citation type="journal article" date="2023" name="Mol. Phylogenet. Evol.">
        <title>Genome-scale phylogeny and comparative genomics of the fungal order Sordariales.</title>
        <authorList>
            <person name="Hensen N."/>
            <person name="Bonometti L."/>
            <person name="Westerberg I."/>
            <person name="Brannstrom I.O."/>
            <person name="Guillou S."/>
            <person name="Cros-Aarteil S."/>
            <person name="Calhoun S."/>
            <person name="Haridas S."/>
            <person name="Kuo A."/>
            <person name="Mondo S."/>
            <person name="Pangilinan J."/>
            <person name="Riley R."/>
            <person name="LaButti K."/>
            <person name="Andreopoulos B."/>
            <person name="Lipzen A."/>
            <person name="Chen C."/>
            <person name="Yan M."/>
            <person name="Daum C."/>
            <person name="Ng V."/>
            <person name="Clum A."/>
            <person name="Steindorff A."/>
            <person name="Ohm R.A."/>
            <person name="Martin F."/>
            <person name="Silar P."/>
            <person name="Natvig D.O."/>
            <person name="Lalanne C."/>
            <person name="Gautier V."/>
            <person name="Ament-Velasquez S.L."/>
            <person name="Kruys A."/>
            <person name="Hutchinson M.I."/>
            <person name="Powell A.J."/>
            <person name="Barry K."/>
            <person name="Miller A.N."/>
            <person name="Grigoriev I.V."/>
            <person name="Debuchy R."/>
            <person name="Gladieux P."/>
            <person name="Hiltunen Thoren M."/>
            <person name="Johannesson H."/>
        </authorList>
    </citation>
    <scope>NUCLEOTIDE SEQUENCE</scope>
    <source>
        <strain evidence="2">PSN243</strain>
    </source>
</reference>
<accession>A0AAV9GQB4</accession>
<feature type="compositionally biased region" description="Polar residues" evidence="1">
    <location>
        <begin position="178"/>
        <end position="187"/>
    </location>
</feature>
<proteinExistence type="predicted"/>
<protein>
    <submittedName>
        <fullName evidence="2">Uncharacterized protein</fullName>
    </submittedName>
</protein>